<evidence type="ECO:0000313" key="1">
    <source>
        <dbReference type="EMBL" id="KUG20615.1"/>
    </source>
</evidence>
<comment type="caution">
    <text evidence="1">The sequence shown here is derived from an EMBL/GenBank/DDBJ whole genome shotgun (WGS) entry which is preliminary data.</text>
</comment>
<organism evidence="1">
    <name type="scientific">hydrocarbon metagenome</name>
    <dbReference type="NCBI Taxonomy" id="938273"/>
    <lineage>
        <taxon>unclassified sequences</taxon>
        <taxon>metagenomes</taxon>
        <taxon>ecological metagenomes</taxon>
    </lineage>
</organism>
<gene>
    <name evidence="1" type="ORF">ASZ90_009648</name>
</gene>
<sequence>MGGSRGEAEYPFFDAIGLFTPASAGWRGCLPWLMMPAHGPE</sequence>
<dbReference type="AlphaFoldDB" id="A0A0W8FID3"/>
<reference evidence="1" key="1">
    <citation type="journal article" date="2015" name="Proc. Natl. Acad. Sci. U.S.A.">
        <title>Networks of energetic and metabolic interactions define dynamics in microbial communities.</title>
        <authorList>
            <person name="Embree M."/>
            <person name="Liu J.K."/>
            <person name="Al-Bassam M.M."/>
            <person name="Zengler K."/>
        </authorList>
    </citation>
    <scope>NUCLEOTIDE SEQUENCE</scope>
</reference>
<accession>A0A0W8FID3</accession>
<protein>
    <submittedName>
        <fullName evidence="1">Uncharacterized protein</fullName>
    </submittedName>
</protein>
<proteinExistence type="predicted"/>
<dbReference type="EMBL" id="LNQE01001166">
    <property type="protein sequence ID" value="KUG20615.1"/>
    <property type="molecule type" value="Genomic_DNA"/>
</dbReference>
<name>A0A0W8FID3_9ZZZZ</name>